<feature type="compositionally biased region" description="Basic and acidic residues" evidence="1">
    <location>
        <begin position="876"/>
        <end position="885"/>
    </location>
</feature>
<feature type="compositionally biased region" description="Low complexity" evidence="1">
    <location>
        <begin position="183"/>
        <end position="195"/>
    </location>
</feature>
<feature type="compositionally biased region" description="Basic and acidic residues" evidence="1">
    <location>
        <begin position="730"/>
        <end position="754"/>
    </location>
</feature>
<feature type="region of interest" description="Disordered" evidence="1">
    <location>
        <begin position="1066"/>
        <end position="1125"/>
    </location>
</feature>
<feature type="compositionally biased region" description="Polar residues" evidence="1">
    <location>
        <begin position="428"/>
        <end position="438"/>
    </location>
</feature>
<organism evidence="2 3">
    <name type="scientific">Cylicocyclus nassatus</name>
    <name type="common">Nematode worm</name>
    <dbReference type="NCBI Taxonomy" id="53992"/>
    <lineage>
        <taxon>Eukaryota</taxon>
        <taxon>Metazoa</taxon>
        <taxon>Ecdysozoa</taxon>
        <taxon>Nematoda</taxon>
        <taxon>Chromadorea</taxon>
        <taxon>Rhabditida</taxon>
        <taxon>Rhabditina</taxon>
        <taxon>Rhabditomorpha</taxon>
        <taxon>Strongyloidea</taxon>
        <taxon>Strongylidae</taxon>
        <taxon>Cylicocyclus</taxon>
    </lineage>
</organism>
<feature type="compositionally biased region" description="Basic and acidic residues" evidence="1">
    <location>
        <begin position="1002"/>
        <end position="1016"/>
    </location>
</feature>
<feature type="compositionally biased region" description="Low complexity" evidence="1">
    <location>
        <begin position="390"/>
        <end position="402"/>
    </location>
</feature>
<feature type="compositionally biased region" description="Basic and acidic residues" evidence="1">
    <location>
        <begin position="761"/>
        <end position="792"/>
    </location>
</feature>
<feature type="region of interest" description="Disordered" evidence="1">
    <location>
        <begin position="242"/>
        <end position="274"/>
    </location>
</feature>
<comment type="caution">
    <text evidence="2">The sequence shown here is derived from an EMBL/GenBank/DDBJ whole genome shotgun (WGS) entry which is preliminary data.</text>
</comment>
<keyword evidence="3" id="KW-1185">Reference proteome</keyword>
<feature type="region of interest" description="Disordered" evidence="1">
    <location>
        <begin position="821"/>
        <end position="857"/>
    </location>
</feature>
<accession>A0AA36M1W9</accession>
<feature type="region of interest" description="Disordered" evidence="1">
    <location>
        <begin position="28"/>
        <end position="91"/>
    </location>
</feature>
<feature type="compositionally biased region" description="Basic and acidic residues" evidence="1">
    <location>
        <begin position="942"/>
        <end position="993"/>
    </location>
</feature>
<feature type="compositionally biased region" description="Low complexity" evidence="1">
    <location>
        <begin position="34"/>
        <end position="43"/>
    </location>
</feature>
<feature type="compositionally biased region" description="Basic and acidic residues" evidence="1">
    <location>
        <begin position="703"/>
        <end position="715"/>
    </location>
</feature>
<feature type="region of interest" description="Disordered" evidence="1">
    <location>
        <begin position="729"/>
        <end position="792"/>
    </location>
</feature>
<feature type="compositionally biased region" description="Basic and acidic residues" evidence="1">
    <location>
        <begin position="835"/>
        <end position="845"/>
    </location>
</feature>
<feature type="compositionally biased region" description="Low complexity" evidence="1">
    <location>
        <begin position="64"/>
        <end position="75"/>
    </location>
</feature>
<dbReference type="AlphaFoldDB" id="A0AA36M1W9"/>
<feature type="compositionally biased region" description="Basic residues" evidence="1">
    <location>
        <begin position="646"/>
        <end position="655"/>
    </location>
</feature>
<name>A0AA36M1W9_CYLNA</name>
<reference evidence="2" key="1">
    <citation type="submission" date="2023-07" db="EMBL/GenBank/DDBJ databases">
        <authorList>
            <consortium name="CYATHOMIX"/>
        </authorList>
    </citation>
    <scope>NUCLEOTIDE SEQUENCE</scope>
    <source>
        <strain evidence="2">N/A</strain>
    </source>
</reference>
<feature type="compositionally biased region" description="Basic and acidic residues" evidence="1">
    <location>
        <begin position="531"/>
        <end position="559"/>
    </location>
</feature>
<protein>
    <submittedName>
        <fullName evidence="2">Uncharacterized protein</fullName>
    </submittedName>
</protein>
<feature type="region of interest" description="Disordered" evidence="1">
    <location>
        <begin position="876"/>
        <end position="1049"/>
    </location>
</feature>
<proteinExistence type="predicted"/>
<feature type="compositionally biased region" description="Basic residues" evidence="1">
    <location>
        <begin position="360"/>
        <end position="372"/>
    </location>
</feature>
<evidence type="ECO:0000313" key="2">
    <source>
        <dbReference type="EMBL" id="CAJ0595833.1"/>
    </source>
</evidence>
<dbReference type="Proteomes" id="UP001176961">
    <property type="component" value="Unassembled WGS sequence"/>
</dbReference>
<feature type="compositionally biased region" description="Basic residues" evidence="1">
    <location>
        <begin position="822"/>
        <end position="831"/>
    </location>
</feature>
<dbReference type="EMBL" id="CATQJL010000112">
    <property type="protein sequence ID" value="CAJ0595833.1"/>
    <property type="molecule type" value="Genomic_DNA"/>
</dbReference>
<feature type="compositionally biased region" description="Basic and acidic residues" evidence="1">
    <location>
        <begin position="414"/>
        <end position="425"/>
    </location>
</feature>
<feature type="compositionally biased region" description="Basic and acidic residues" evidence="1">
    <location>
        <begin position="495"/>
        <end position="518"/>
    </location>
</feature>
<evidence type="ECO:0000313" key="3">
    <source>
        <dbReference type="Proteomes" id="UP001176961"/>
    </source>
</evidence>
<feature type="compositionally biased region" description="Polar residues" evidence="1">
    <location>
        <begin position="348"/>
        <end position="357"/>
    </location>
</feature>
<gene>
    <name evidence="2" type="ORF">CYNAS_LOCUS7816</name>
</gene>
<feature type="compositionally biased region" description="Basic residues" evidence="1">
    <location>
        <begin position="907"/>
        <end position="923"/>
    </location>
</feature>
<feature type="compositionally biased region" description="Basic and acidic residues" evidence="1">
    <location>
        <begin position="308"/>
        <end position="319"/>
    </location>
</feature>
<feature type="region of interest" description="Disordered" evidence="1">
    <location>
        <begin position="307"/>
        <end position="669"/>
    </location>
</feature>
<feature type="compositionally biased region" description="Basic residues" evidence="1">
    <location>
        <begin position="442"/>
        <end position="459"/>
    </location>
</feature>
<sequence length="1189" mass="134701">MANEAYQKVVSMIDRTVNDAGILLRHLQDRPQRSSSASNYSSYGVRGTARAKTNDSCKTPPSPSASTSGSAHTPPYSRKRKTKIVKEQVYTNDPQYDNHGEVRIMHANNVYITWDSDGMVVGMPEPIEKTEECKANGQAMKVNSLTKTAVEGERNEKPASKVDKELRYDASKMITKERKRTPKITTPRTKSSSKSTSKKKKSYLKETVTRTEIFTRKEVPDGVSPSKAVIKNKEIKTTTTTNIYPDKTPEAPLPETQVKRTFTRSESSVGSKNAEPFSRFLLNGEKESCQKDNVATVKDALEAALTDWEEKHRPKKPIDPYRPPKKTSKKSFRTSSKKSSRVKVIKIDTSTANTSESAKVLRRKASKKKKREKTNVAKSKTPTENDDMKTATGTTSNGGSTTLPEWGLASAELPVEKRAKREKLEPPSTLTFSPSHSSLLGKKVKPRSPPKVRRHSRNQKRSEGFNLAERSESYLDRQISAARRRERTAKKQIRQARDSIKESRKSMKDSDKERRSVKIFENPTSPRFLKPKYDVPDELKIQREESSTSDSSKKIEKARTPRKKESKREPSDISEATFMKTAKIATPTQPVPMPEWGLSSQELAVEYSSPKRVTTAKPPTETLRYSSSHSSLIGGKVQRKSPPSARFRKHSKKSRRSDGLQLAEKSESYLDRQISAARKREKTAKLQIQRSRTKIIEARKAMKEIDEASRSKKTFENPVSPKYLKARYAVPEELKVHRDSDEKVSDQSDSERRPKSPTSDSKSDKRSSKPSKKEDRKKYVETEEFLPEKPERSESYLNLVSRYAIAGRKIKKPLEKTENIRAKRASIRQSRKTMSGHDKEKRSREFMNPAKAPSVHTIQKKQEVIASELQRVEEKQALSPKEFKSRTRAYSPKIGRHFKRLEAPGARRSRKRHMKRRPKKKEKFRLAGPSQSWLQHSLKFAEAGRKARRKPGDEDHLPEGFKKSGKVEGKEAYSGEEVVGSKEKTASDRDKLDTALSMDLSGSERDSIRAKRDFPSLRENTAGRPRSESLKLIYNTARSKTPTKRRDEGPVCWRCKKCNATLTPSMVSRGEAEMESPLALTSAGPTEESTVDPRLLTPRGSATSLRKSSKSRREKSEVKKSTLAEPIPPCTCEDKIAIRDSAPENDLNFDAKFELHDVDTDRQHTLVINGYFIDKNLKRLTLNGMFCKL</sequence>
<feature type="compositionally biased region" description="Basic residues" evidence="1">
    <location>
        <begin position="482"/>
        <end position="494"/>
    </location>
</feature>
<feature type="compositionally biased region" description="Basic residues" evidence="1">
    <location>
        <begin position="323"/>
        <end position="344"/>
    </location>
</feature>
<feature type="region of interest" description="Disordered" evidence="1">
    <location>
        <begin position="703"/>
        <end position="722"/>
    </location>
</feature>
<feature type="region of interest" description="Disordered" evidence="1">
    <location>
        <begin position="172"/>
        <end position="203"/>
    </location>
</feature>
<evidence type="ECO:0000256" key="1">
    <source>
        <dbReference type="SAM" id="MobiDB-lite"/>
    </source>
</evidence>